<dbReference type="PANTHER" id="PTHR14969:SF13">
    <property type="entry name" value="AT30094P"/>
    <property type="match status" value="1"/>
</dbReference>
<keyword evidence="1" id="KW-0812">Transmembrane</keyword>
<name>A0ABT3JK00_9FLAO</name>
<proteinExistence type="predicted"/>
<keyword evidence="1" id="KW-0472">Membrane</keyword>
<evidence type="ECO:0000313" key="4">
    <source>
        <dbReference type="Proteomes" id="UP001209107"/>
    </source>
</evidence>
<evidence type="ECO:0000313" key="3">
    <source>
        <dbReference type="EMBL" id="MCW4451114.1"/>
    </source>
</evidence>
<dbReference type="Proteomes" id="UP001209107">
    <property type="component" value="Unassembled WGS sequence"/>
</dbReference>
<feature type="transmembrane region" description="Helical" evidence="1">
    <location>
        <begin position="159"/>
        <end position="182"/>
    </location>
</feature>
<organism evidence="3 4">
    <name type="scientific">Kaistella yananensis</name>
    <dbReference type="NCBI Taxonomy" id="2989820"/>
    <lineage>
        <taxon>Bacteria</taxon>
        <taxon>Pseudomonadati</taxon>
        <taxon>Bacteroidota</taxon>
        <taxon>Flavobacteriia</taxon>
        <taxon>Flavobacteriales</taxon>
        <taxon>Weeksellaceae</taxon>
        <taxon>Chryseobacterium group</taxon>
        <taxon>Kaistella</taxon>
    </lineage>
</organism>
<dbReference type="PANTHER" id="PTHR14969">
    <property type="entry name" value="SPHINGOSINE-1-PHOSPHATE PHOSPHOHYDROLASE"/>
    <property type="match status" value="1"/>
</dbReference>
<dbReference type="SMART" id="SM00014">
    <property type="entry name" value="acidPPc"/>
    <property type="match status" value="1"/>
</dbReference>
<keyword evidence="1" id="KW-1133">Transmembrane helix</keyword>
<sequence>MHEIIQEDQQAFLYLNNLGSQPFDQFWIMVSATWIWVPLYVIFLYLLYKEYRVRNLIFILIFIALGVTVSDQLAGIFKTGIARLRPCHDPTLEGLVREVKCGGQFGFYSSHASNTFFIATLMSILLRKTHKYLPYLLFFWAAMVSYSRIYLGVHFPMDLIMGALMGFFLGGFFATLSLKVIYNRAKTNS</sequence>
<dbReference type="Gene3D" id="1.20.144.10">
    <property type="entry name" value="Phosphatidic acid phosphatase type 2/haloperoxidase"/>
    <property type="match status" value="1"/>
</dbReference>
<reference evidence="3 4" key="1">
    <citation type="submission" date="2022-10" db="EMBL/GenBank/DDBJ databases">
        <title>Kaistella sp. BT-6-1-3.</title>
        <authorList>
            <person name="Ai J."/>
            <person name="Deng Z."/>
        </authorList>
    </citation>
    <scope>NUCLEOTIDE SEQUENCE [LARGE SCALE GENOMIC DNA]</scope>
    <source>
        <strain evidence="3 4">BT6-1-3</strain>
    </source>
</reference>
<dbReference type="InterPro" id="IPR000326">
    <property type="entry name" value="PAP2/HPO"/>
</dbReference>
<accession>A0ABT3JK00</accession>
<evidence type="ECO:0000256" key="1">
    <source>
        <dbReference type="SAM" id="Phobius"/>
    </source>
</evidence>
<feature type="transmembrane region" description="Helical" evidence="1">
    <location>
        <begin position="26"/>
        <end position="48"/>
    </location>
</feature>
<gene>
    <name evidence="3" type="ORF">OK344_02705</name>
</gene>
<feature type="transmembrane region" description="Helical" evidence="1">
    <location>
        <begin position="55"/>
        <end position="77"/>
    </location>
</feature>
<dbReference type="RefSeq" id="WP_265143329.1">
    <property type="nucleotide sequence ID" value="NZ_JAPCHZ010000001.1"/>
</dbReference>
<dbReference type="InterPro" id="IPR036938">
    <property type="entry name" value="PAP2/HPO_sf"/>
</dbReference>
<evidence type="ECO:0000259" key="2">
    <source>
        <dbReference type="SMART" id="SM00014"/>
    </source>
</evidence>
<feature type="transmembrane region" description="Helical" evidence="1">
    <location>
        <begin position="133"/>
        <end position="153"/>
    </location>
</feature>
<dbReference type="SUPFAM" id="SSF48317">
    <property type="entry name" value="Acid phosphatase/Vanadium-dependent haloperoxidase"/>
    <property type="match status" value="1"/>
</dbReference>
<protein>
    <submittedName>
        <fullName evidence="3">Phosphatase PAP2 family protein</fullName>
    </submittedName>
</protein>
<comment type="caution">
    <text evidence="3">The sequence shown here is derived from an EMBL/GenBank/DDBJ whole genome shotgun (WGS) entry which is preliminary data.</text>
</comment>
<dbReference type="Pfam" id="PF01569">
    <property type="entry name" value="PAP2"/>
    <property type="match status" value="1"/>
</dbReference>
<feature type="transmembrane region" description="Helical" evidence="1">
    <location>
        <begin position="105"/>
        <end position="126"/>
    </location>
</feature>
<dbReference type="EMBL" id="JAPCHZ010000001">
    <property type="protein sequence ID" value="MCW4451114.1"/>
    <property type="molecule type" value="Genomic_DNA"/>
</dbReference>
<keyword evidence="4" id="KW-1185">Reference proteome</keyword>
<feature type="domain" description="Phosphatidic acid phosphatase type 2/haloperoxidase" evidence="2">
    <location>
        <begin position="60"/>
        <end position="174"/>
    </location>
</feature>